<proteinExistence type="predicted"/>
<organism evidence="2 3">
    <name type="scientific">Streptomyces thermolilacinus SPC6</name>
    <dbReference type="NCBI Taxonomy" id="1306406"/>
    <lineage>
        <taxon>Bacteria</taxon>
        <taxon>Bacillati</taxon>
        <taxon>Actinomycetota</taxon>
        <taxon>Actinomycetes</taxon>
        <taxon>Kitasatosporales</taxon>
        <taxon>Streptomycetaceae</taxon>
        <taxon>Streptomyces</taxon>
    </lineage>
</organism>
<evidence type="ECO:0000256" key="1">
    <source>
        <dbReference type="SAM" id="MobiDB-lite"/>
    </source>
</evidence>
<comment type="caution">
    <text evidence="2">The sequence shown here is derived from an EMBL/GenBank/DDBJ whole genome shotgun (WGS) entry which is preliminary data.</text>
</comment>
<evidence type="ECO:0000313" key="2">
    <source>
        <dbReference type="EMBL" id="OEJ93223.1"/>
    </source>
</evidence>
<accession>A0A1D3DLM6</accession>
<dbReference type="STRING" id="1306406.J116_000695"/>
<name>A0A1D3DLM6_9ACTN</name>
<reference evidence="2 3" key="1">
    <citation type="journal article" date="2013" name="Genome Announc.">
        <title>Genome Sequence of Streptomyces violaceusniger Strain SPC6, a Halotolerant Streptomycete That Exhibits Rapid Growth and Development.</title>
        <authorList>
            <person name="Chen X."/>
            <person name="Zhang B."/>
            <person name="Zhang W."/>
            <person name="Wu X."/>
            <person name="Zhang M."/>
            <person name="Chen T."/>
            <person name="Liu G."/>
            <person name="Dyson P."/>
        </authorList>
    </citation>
    <scope>NUCLEOTIDE SEQUENCE [LARGE SCALE GENOMIC DNA]</scope>
    <source>
        <strain evidence="2 3">SPC6</strain>
    </source>
</reference>
<protein>
    <submittedName>
        <fullName evidence="2">Uncharacterized protein</fullName>
    </submittedName>
</protein>
<dbReference type="AlphaFoldDB" id="A0A1D3DLM6"/>
<sequence length="70" mass="7412">MAGLAGGRTGQPPRQHPALARAGDGGARHRYDMSTSEFLYRILADADFRPFGIARYDLGTTFEPGSGGDG</sequence>
<feature type="region of interest" description="Disordered" evidence="1">
    <location>
        <begin position="1"/>
        <end position="28"/>
    </location>
</feature>
<dbReference type="Proteomes" id="UP000095329">
    <property type="component" value="Unassembled WGS sequence"/>
</dbReference>
<evidence type="ECO:0000313" key="3">
    <source>
        <dbReference type="Proteomes" id="UP000095329"/>
    </source>
</evidence>
<gene>
    <name evidence="2" type="ORF">J116_000695</name>
</gene>
<keyword evidence="3" id="KW-1185">Reference proteome</keyword>
<dbReference type="EMBL" id="ASHX02000001">
    <property type="protein sequence ID" value="OEJ93223.1"/>
    <property type="molecule type" value="Genomic_DNA"/>
</dbReference>